<dbReference type="InterPro" id="IPR002884">
    <property type="entry name" value="P_dom"/>
</dbReference>
<dbReference type="InterPro" id="IPR034182">
    <property type="entry name" value="Kexin/furin"/>
</dbReference>
<dbReference type="Pfam" id="PF00082">
    <property type="entry name" value="Peptidase_S8"/>
    <property type="match status" value="1"/>
</dbReference>
<dbReference type="PRINTS" id="PR00723">
    <property type="entry name" value="SUBTILISIN"/>
</dbReference>
<dbReference type="InterPro" id="IPR022398">
    <property type="entry name" value="Peptidase_S8_His-AS"/>
</dbReference>
<dbReference type="InterPro" id="IPR023827">
    <property type="entry name" value="Peptidase_S8_Asp-AS"/>
</dbReference>
<feature type="active site" description="Charge relay system" evidence="7 8">
    <location>
        <position position="382"/>
    </location>
</feature>
<dbReference type="InterPro" id="IPR023828">
    <property type="entry name" value="Peptidase_S8_Ser-AS"/>
</dbReference>
<keyword evidence="5 8" id="KW-0720">Serine protease</keyword>
<dbReference type="SUPFAM" id="SSF49785">
    <property type="entry name" value="Galactose-binding domain-like"/>
    <property type="match status" value="1"/>
</dbReference>
<dbReference type="PROSITE" id="PS51829">
    <property type="entry name" value="P_HOMO_B"/>
    <property type="match status" value="1"/>
</dbReference>
<sequence>MHKHSSLALIIGALFHTSGVWAMAQVPDPVDPPTDPEPQACVSLVGANGIDGSRTSDERCLPGDDPFTAEQWHLLNRGQNAFAREGGQPGNDLNVWLAHRQDVLGQNVNVAVVDDGLEIAHPDLAANVRAGKSYDFVNRDDDPTPEGWSSRNTAHGTSVAGIIAAVRDNGIGGMGVAPLANLQGYNYLEYQSQNAWEISHGREGYSDDVRVFNQSYGGSGIRSYPYSDDPMSYDGRQNAQYKKMSTEAFGGLGAVFIKSAGNGYKRTSFNRQRFGPVDDNHGLPWQNSNQSSSNANYWNVTVSALNADGERSSYSSVGSSVFLTAPGGEYGTNKPAHITTDLTGCTMGYNRDDRIPYDSHDLHGGTDIDNTCDFNSVMNGTSSAAPNTSGAFALMMSAYPNLSQRDIRHLLATTATRVDAGRSAVRLTYRTAQGGDRTVTGLEGWQQNAAGRWYSPTYGFGLIDVNAALEAAKTYQPLPAQVFTDWAWSYHNQQGETGLAIADAGAVATTDSVQVADNLTIEAVQVRTSIEHSRMSDLLVELESPSGTRSVLMSPRNSMLSNTLDSTYPEGFTDHLMLSHKFNGEASQGQWTLYVTDTDGKTRQYSLGGEVKSMANNSVDGKLTQWSLRVIGHRG</sequence>
<protein>
    <submittedName>
        <fullName evidence="11">S8 family serine peptidase</fullName>
    </submittedName>
</protein>
<dbReference type="CDD" id="cd04059">
    <property type="entry name" value="Peptidases_S8_Protein_convertases_Kexins_Furin-like"/>
    <property type="match status" value="1"/>
</dbReference>
<evidence type="ECO:0000256" key="4">
    <source>
        <dbReference type="ARBA" id="ARBA00022801"/>
    </source>
</evidence>
<comment type="similarity">
    <text evidence="1">Belongs to the peptidase S8 family. Furin subfamily.</text>
</comment>
<feature type="active site" description="Charge relay system" evidence="7 8">
    <location>
        <position position="114"/>
    </location>
</feature>
<dbReference type="PANTHER" id="PTHR42884:SF14">
    <property type="entry name" value="NEUROENDOCRINE CONVERTASE 1"/>
    <property type="match status" value="1"/>
</dbReference>
<keyword evidence="6" id="KW-0106">Calcium</keyword>
<dbReference type="GO" id="GO:0012505">
    <property type="term" value="C:endomembrane system"/>
    <property type="evidence" value="ECO:0007669"/>
    <property type="project" value="UniProtKB-ARBA"/>
</dbReference>
<keyword evidence="3 9" id="KW-0732">Signal</keyword>
<dbReference type="Pfam" id="PF01483">
    <property type="entry name" value="P_proprotein"/>
    <property type="match status" value="1"/>
</dbReference>
<dbReference type="InterPro" id="IPR000209">
    <property type="entry name" value="Peptidase_S8/S53_dom"/>
</dbReference>
<dbReference type="EMBL" id="CP114588">
    <property type="protein sequence ID" value="WBA08208.1"/>
    <property type="molecule type" value="Genomic_DNA"/>
</dbReference>
<keyword evidence="4 8" id="KW-0378">Hydrolase</keyword>
<dbReference type="PANTHER" id="PTHR42884">
    <property type="entry name" value="PROPROTEIN CONVERTASE SUBTILISIN/KEXIN-RELATED"/>
    <property type="match status" value="1"/>
</dbReference>
<dbReference type="SUPFAM" id="SSF52743">
    <property type="entry name" value="Subtilisin-like"/>
    <property type="match status" value="1"/>
</dbReference>
<evidence type="ECO:0000256" key="8">
    <source>
        <dbReference type="PROSITE-ProRule" id="PRU01240"/>
    </source>
</evidence>
<dbReference type="PROSITE" id="PS00136">
    <property type="entry name" value="SUBTILASE_ASP"/>
    <property type="match status" value="1"/>
</dbReference>
<dbReference type="Proteomes" id="UP001164748">
    <property type="component" value="Chromosome"/>
</dbReference>
<evidence type="ECO:0000313" key="12">
    <source>
        <dbReference type="Proteomes" id="UP001164748"/>
    </source>
</evidence>
<dbReference type="GO" id="GO:0005737">
    <property type="term" value="C:cytoplasm"/>
    <property type="evidence" value="ECO:0007669"/>
    <property type="project" value="UniProtKB-ARBA"/>
</dbReference>
<feature type="chain" id="PRO_5041225763" evidence="9">
    <location>
        <begin position="23"/>
        <end position="635"/>
    </location>
</feature>
<dbReference type="GO" id="GO:0004252">
    <property type="term" value="F:serine-type endopeptidase activity"/>
    <property type="evidence" value="ECO:0007669"/>
    <property type="project" value="UniProtKB-UniRule"/>
</dbReference>
<dbReference type="AlphaFoldDB" id="A0AA47LQB4"/>
<dbReference type="GO" id="GO:0016485">
    <property type="term" value="P:protein processing"/>
    <property type="evidence" value="ECO:0007669"/>
    <property type="project" value="TreeGrafter"/>
</dbReference>
<evidence type="ECO:0000259" key="10">
    <source>
        <dbReference type="PROSITE" id="PS51829"/>
    </source>
</evidence>
<proteinExistence type="inferred from homology"/>
<evidence type="ECO:0000256" key="9">
    <source>
        <dbReference type="SAM" id="SignalP"/>
    </source>
</evidence>
<name>A0AA47LQB4_9GAMM</name>
<organism evidence="11 12">
    <name type="scientific">Salinivibrio kushneri</name>
    <dbReference type="NCBI Taxonomy" id="1908198"/>
    <lineage>
        <taxon>Bacteria</taxon>
        <taxon>Pseudomonadati</taxon>
        <taxon>Pseudomonadota</taxon>
        <taxon>Gammaproteobacteria</taxon>
        <taxon>Vibrionales</taxon>
        <taxon>Vibrionaceae</taxon>
        <taxon>Salinivibrio</taxon>
    </lineage>
</organism>
<dbReference type="PROSITE" id="PS00137">
    <property type="entry name" value="SUBTILASE_HIS"/>
    <property type="match status" value="1"/>
</dbReference>
<dbReference type="PROSITE" id="PS00138">
    <property type="entry name" value="SUBTILASE_SER"/>
    <property type="match status" value="1"/>
</dbReference>
<keyword evidence="2 8" id="KW-0645">Protease</keyword>
<reference evidence="11" key="1">
    <citation type="submission" date="2022-09" db="EMBL/GenBank/DDBJ databases">
        <authorList>
            <person name="Li Z.-J."/>
        </authorList>
    </citation>
    <scope>NUCLEOTIDE SEQUENCE</scope>
    <source>
        <strain evidence="11">TGB11</strain>
    </source>
</reference>
<dbReference type="InterPro" id="IPR036852">
    <property type="entry name" value="Peptidase_S8/S53_dom_sf"/>
</dbReference>
<dbReference type="GO" id="GO:0016020">
    <property type="term" value="C:membrane"/>
    <property type="evidence" value="ECO:0007669"/>
    <property type="project" value="TreeGrafter"/>
</dbReference>
<evidence type="ECO:0000256" key="5">
    <source>
        <dbReference type="ARBA" id="ARBA00022825"/>
    </source>
</evidence>
<dbReference type="InterPro" id="IPR008979">
    <property type="entry name" value="Galactose-bd-like_sf"/>
</dbReference>
<evidence type="ECO:0000313" key="11">
    <source>
        <dbReference type="EMBL" id="WBA08208.1"/>
    </source>
</evidence>
<gene>
    <name evidence="11" type="ORF">N8M53_10320</name>
</gene>
<dbReference type="RefSeq" id="WP_269578713.1">
    <property type="nucleotide sequence ID" value="NZ_CP114588.1"/>
</dbReference>
<evidence type="ECO:0000256" key="6">
    <source>
        <dbReference type="ARBA" id="ARBA00022837"/>
    </source>
</evidence>
<dbReference type="Gene3D" id="2.60.120.260">
    <property type="entry name" value="Galactose-binding domain-like"/>
    <property type="match status" value="1"/>
</dbReference>
<accession>A0AA47LQB4</accession>
<dbReference type="Gene3D" id="3.40.50.200">
    <property type="entry name" value="Peptidase S8/S53 domain"/>
    <property type="match status" value="1"/>
</dbReference>
<evidence type="ECO:0000256" key="2">
    <source>
        <dbReference type="ARBA" id="ARBA00022670"/>
    </source>
</evidence>
<dbReference type="InterPro" id="IPR015500">
    <property type="entry name" value="Peptidase_S8_subtilisin-rel"/>
</dbReference>
<feature type="domain" description="P/Homo B" evidence="10">
    <location>
        <begin position="478"/>
        <end position="635"/>
    </location>
</feature>
<feature type="active site" description="Charge relay system" evidence="7 8">
    <location>
        <position position="155"/>
    </location>
</feature>
<evidence type="ECO:0000256" key="7">
    <source>
        <dbReference type="PIRSR" id="PIRSR615500-1"/>
    </source>
</evidence>
<feature type="signal peptide" evidence="9">
    <location>
        <begin position="1"/>
        <end position="22"/>
    </location>
</feature>
<evidence type="ECO:0000256" key="3">
    <source>
        <dbReference type="ARBA" id="ARBA00022729"/>
    </source>
</evidence>
<evidence type="ECO:0000256" key="1">
    <source>
        <dbReference type="ARBA" id="ARBA00005325"/>
    </source>
</evidence>
<dbReference type="PROSITE" id="PS51892">
    <property type="entry name" value="SUBTILASE"/>
    <property type="match status" value="1"/>
</dbReference>